<evidence type="ECO:0000313" key="2">
    <source>
        <dbReference type="Proteomes" id="UP000186112"/>
    </source>
</evidence>
<evidence type="ECO:0008006" key="3">
    <source>
        <dbReference type="Google" id="ProtNLM"/>
    </source>
</evidence>
<accession>A0A1U7M510</accession>
<dbReference type="AlphaFoldDB" id="A0A1U7M510"/>
<dbReference type="EMBL" id="LTDM01000030">
    <property type="protein sequence ID" value="OLS02397.1"/>
    <property type="molecule type" value="Genomic_DNA"/>
</dbReference>
<dbReference type="Gene3D" id="3.40.30.10">
    <property type="entry name" value="Glutaredoxin"/>
    <property type="match status" value="1"/>
</dbReference>
<protein>
    <recommendedName>
        <fullName evidence="3">Glutaredoxin 3</fullName>
    </recommendedName>
</protein>
<name>A0A1U7M510_TISCR</name>
<sequence>MEMIRKSGQQGVPVLDIDGDIVVGFNQAKIDELLGL</sequence>
<gene>
    <name evidence="1" type="ORF">TICRE_16170</name>
</gene>
<proteinExistence type="predicted"/>
<keyword evidence="2" id="KW-1185">Reference proteome</keyword>
<dbReference type="Proteomes" id="UP000186112">
    <property type="component" value="Unassembled WGS sequence"/>
</dbReference>
<comment type="caution">
    <text evidence="1">The sequence shown here is derived from an EMBL/GenBank/DDBJ whole genome shotgun (WGS) entry which is preliminary data.</text>
</comment>
<reference evidence="1 2" key="1">
    <citation type="submission" date="2016-02" db="EMBL/GenBank/DDBJ databases">
        <title>Genome sequence of Tissierella creatinophila DSM 6911.</title>
        <authorList>
            <person name="Poehlein A."/>
            <person name="Daniel R."/>
        </authorList>
    </citation>
    <scope>NUCLEOTIDE SEQUENCE [LARGE SCALE GENOMIC DNA]</scope>
    <source>
        <strain evidence="1 2">DSM 6911</strain>
    </source>
</reference>
<organism evidence="1 2">
    <name type="scientific">Tissierella creatinophila DSM 6911</name>
    <dbReference type="NCBI Taxonomy" id="1123403"/>
    <lineage>
        <taxon>Bacteria</taxon>
        <taxon>Bacillati</taxon>
        <taxon>Bacillota</taxon>
        <taxon>Tissierellia</taxon>
        <taxon>Tissierellales</taxon>
        <taxon>Tissierellaceae</taxon>
        <taxon>Tissierella</taxon>
    </lineage>
</organism>
<evidence type="ECO:0000313" key="1">
    <source>
        <dbReference type="EMBL" id="OLS02397.1"/>
    </source>
</evidence>